<evidence type="ECO:0000256" key="1">
    <source>
        <dbReference type="SAM" id="MobiDB-lite"/>
    </source>
</evidence>
<evidence type="ECO:0000313" key="3">
    <source>
        <dbReference type="Proteomes" id="UP001334732"/>
    </source>
</evidence>
<protein>
    <submittedName>
        <fullName evidence="2">Uncharacterized protein</fullName>
    </submittedName>
</protein>
<keyword evidence="3" id="KW-1185">Reference proteome</keyword>
<dbReference type="EMBL" id="CP141769">
    <property type="protein sequence ID" value="WRS39110.1"/>
    <property type="molecule type" value="Genomic_DNA"/>
</dbReference>
<organism evidence="2 3">
    <name type="scientific">Thiobacillus sedimenti</name>
    <dbReference type="NCBI Taxonomy" id="3110231"/>
    <lineage>
        <taxon>Bacteria</taxon>
        <taxon>Pseudomonadati</taxon>
        <taxon>Pseudomonadota</taxon>
        <taxon>Betaproteobacteria</taxon>
        <taxon>Nitrosomonadales</taxon>
        <taxon>Thiobacillaceae</taxon>
        <taxon>Thiobacillus</taxon>
    </lineage>
</organism>
<name>A0ABZ1CJ62_9PROT</name>
<dbReference type="RefSeq" id="WP_324779640.1">
    <property type="nucleotide sequence ID" value="NZ_CP141769.1"/>
</dbReference>
<accession>A0ABZ1CJ62</accession>
<proteinExistence type="predicted"/>
<sequence length="51" mass="5356">MNKTSSKLAAGVRKVKAQQESVVTRTAPPKAAAPAPKPAPAPTHPDRVWPD</sequence>
<reference evidence="2 3" key="1">
    <citation type="submission" date="2023-12" db="EMBL/GenBank/DDBJ databases">
        <title>Thiobacillus sedimentum sp. nov., a chemolithoautotrophic sulfur-oxidizing bacterium isolated from freshwater sediment.</title>
        <authorList>
            <person name="Luo J."/>
            <person name="Dai C."/>
        </authorList>
    </citation>
    <scope>NUCLEOTIDE SEQUENCE [LARGE SCALE GENOMIC DNA]</scope>
    <source>
        <strain evidence="2 3">SCUT-2</strain>
    </source>
</reference>
<evidence type="ECO:0000313" key="2">
    <source>
        <dbReference type="EMBL" id="WRS39110.1"/>
    </source>
</evidence>
<gene>
    <name evidence="2" type="ORF">VA613_14030</name>
</gene>
<feature type="region of interest" description="Disordered" evidence="1">
    <location>
        <begin position="1"/>
        <end position="51"/>
    </location>
</feature>
<dbReference type="Proteomes" id="UP001334732">
    <property type="component" value="Chromosome"/>
</dbReference>